<sequence length="406" mass="46971">MSNLEKIQEQTSAGPIAIAFDYQFYCFIVAALEMKTGDKVGFEVKDDIHIEKANGKIILQQLKHTVSKDSKGNPSNLTTLDSDLWKTLSRWADMIKAQQSILDNHAFCLVTNKGEKNNEFIAALDLFKSDGKSSDVIEKIEKLKNATTDKELKVYIKNFLSLGKKRITSFLTNLIIETNNDNIIRRIKQMLKERHYNDTIVDLIYNSLYSNISADKYLEIKEGNKFEISLSDFSKRYGKCFQQGWDKQKLPKREIQITPPTNLTEQIFIKQLIDIGELDANSKEIISFTAQMLEATNRLQNWIDNYDILTTDLNMFKEDSHLQWENEFKSKYRSIKNKINTGDTVTNLESEIKALALDLLDHMRKQTVSIDNENLGTKFSNGYYYSLSNEPKIGWHFDWENKYKTA</sequence>
<gene>
    <name evidence="2" type="ORF">FW778_01995</name>
</gene>
<dbReference type="InterPro" id="IPR046913">
    <property type="entry name" value="ABC-3C_CTD7"/>
</dbReference>
<name>A0A5J5IIS2_9BACT</name>
<evidence type="ECO:0000313" key="2">
    <source>
        <dbReference type="EMBL" id="KAA9040836.1"/>
    </source>
</evidence>
<dbReference type="AlphaFoldDB" id="A0A5J5IIS2"/>
<protein>
    <recommendedName>
        <fullName evidence="1">ABC-three component systems C-terminal domain-containing protein</fullName>
    </recommendedName>
</protein>
<evidence type="ECO:0000259" key="1">
    <source>
        <dbReference type="Pfam" id="PF20283"/>
    </source>
</evidence>
<organism evidence="2 3">
    <name type="scientific">Ginsengibacter hankyongi</name>
    <dbReference type="NCBI Taxonomy" id="2607284"/>
    <lineage>
        <taxon>Bacteria</taxon>
        <taxon>Pseudomonadati</taxon>
        <taxon>Bacteroidota</taxon>
        <taxon>Chitinophagia</taxon>
        <taxon>Chitinophagales</taxon>
        <taxon>Chitinophagaceae</taxon>
        <taxon>Ginsengibacter</taxon>
    </lineage>
</organism>
<comment type="caution">
    <text evidence="2">The sequence shown here is derived from an EMBL/GenBank/DDBJ whole genome shotgun (WGS) entry which is preliminary data.</text>
</comment>
<dbReference type="Proteomes" id="UP000326903">
    <property type="component" value="Unassembled WGS sequence"/>
</dbReference>
<accession>A0A5J5IIS2</accession>
<feature type="domain" description="ABC-three component systems C-terminal" evidence="1">
    <location>
        <begin position="268"/>
        <end position="401"/>
    </location>
</feature>
<dbReference type="Pfam" id="PF20283">
    <property type="entry name" value="CTD7"/>
    <property type="match status" value="1"/>
</dbReference>
<evidence type="ECO:0000313" key="3">
    <source>
        <dbReference type="Proteomes" id="UP000326903"/>
    </source>
</evidence>
<dbReference type="EMBL" id="VYQF01000001">
    <property type="protein sequence ID" value="KAA9040836.1"/>
    <property type="molecule type" value="Genomic_DNA"/>
</dbReference>
<reference evidence="2 3" key="1">
    <citation type="submission" date="2019-09" db="EMBL/GenBank/DDBJ databases">
        <title>Draft genome sequence of Ginsengibacter sp. BR5-29.</title>
        <authorList>
            <person name="Im W.-T."/>
        </authorList>
    </citation>
    <scope>NUCLEOTIDE SEQUENCE [LARGE SCALE GENOMIC DNA]</scope>
    <source>
        <strain evidence="2 3">BR5-29</strain>
    </source>
</reference>
<proteinExistence type="predicted"/>
<dbReference type="RefSeq" id="WP_150412924.1">
    <property type="nucleotide sequence ID" value="NZ_VYQF01000001.1"/>
</dbReference>
<keyword evidence="3" id="KW-1185">Reference proteome</keyword>